<name>A0A7Z0J579_9MICO</name>
<reference evidence="2 3" key="1">
    <citation type="submission" date="2020-07" db="EMBL/GenBank/DDBJ databases">
        <title>Sequencing the genomes of 1000 actinobacteria strains.</title>
        <authorList>
            <person name="Klenk H.-P."/>
        </authorList>
    </citation>
    <scope>NUCLEOTIDE SEQUENCE [LARGE SCALE GENOMIC DNA]</scope>
    <source>
        <strain evidence="2 3">LI1</strain>
    </source>
</reference>
<gene>
    <name evidence="2" type="ORF">HNR05_000953</name>
</gene>
<comment type="caution">
    <text evidence="2">The sequence shown here is derived from an EMBL/GenBank/DDBJ whole genome shotgun (WGS) entry which is preliminary data.</text>
</comment>
<dbReference type="AlphaFoldDB" id="A0A7Z0J579"/>
<keyword evidence="3" id="KW-1185">Reference proteome</keyword>
<evidence type="ECO:0000313" key="3">
    <source>
        <dbReference type="Proteomes" id="UP000537260"/>
    </source>
</evidence>
<feature type="domain" description="Putative exodeoxyribonuclease 8 PDDEXK-like" evidence="1">
    <location>
        <begin position="25"/>
        <end position="263"/>
    </location>
</feature>
<organism evidence="2 3">
    <name type="scientific">Glaciibacter psychrotolerans</name>
    <dbReference type="NCBI Taxonomy" id="670054"/>
    <lineage>
        <taxon>Bacteria</taxon>
        <taxon>Bacillati</taxon>
        <taxon>Actinomycetota</taxon>
        <taxon>Actinomycetes</taxon>
        <taxon>Micrococcales</taxon>
        <taxon>Microbacteriaceae</taxon>
        <taxon>Glaciibacter</taxon>
    </lineage>
</organism>
<protein>
    <recommendedName>
        <fullName evidence="1">Putative exodeoxyribonuclease 8 PDDEXK-like domain-containing protein</fullName>
    </recommendedName>
</protein>
<dbReference type="Gene3D" id="3.90.320.10">
    <property type="match status" value="1"/>
</dbReference>
<evidence type="ECO:0000259" key="1">
    <source>
        <dbReference type="Pfam" id="PF12684"/>
    </source>
</evidence>
<evidence type="ECO:0000313" key="2">
    <source>
        <dbReference type="EMBL" id="NYJ19162.1"/>
    </source>
</evidence>
<sequence length="283" mass="31248">MSIKELTGIINDLPEHEYHARPELSSTQARQILDSPARYHYAKTHPQPHKDAFDLGTATHSKVLGVGAQAIGYPDEHLTPSGSVSTKAATVEWVAEQRANGLIVLDAAKLRQVDGMAEAVLAYPEARSLFEQSGQAEASVFATDPVTGVEMRARFDYLPDFTVTDPWCVDLKTTGKSAAPREFEKTVANFGYDVQQEWYLEAYGIVTGEFNPRMKFVVVETAAPHLVAVHELSEQFAELGASKGKRARATYAECMRTGRWPGYKSGDPLQPPMWAVYAEEELT</sequence>
<dbReference type="EMBL" id="JACCFM010000001">
    <property type="protein sequence ID" value="NYJ19162.1"/>
    <property type="molecule type" value="Genomic_DNA"/>
</dbReference>
<dbReference type="InterPro" id="IPR011604">
    <property type="entry name" value="PDDEXK-like_dom_sf"/>
</dbReference>
<proteinExistence type="predicted"/>
<dbReference type="Pfam" id="PF12684">
    <property type="entry name" value="DUF3799"/>
    <property type="match status" value="1"/>
</dbReference>
<dbReference type="InterPro" id="IPR024432">
    <property type="entry name" value="Put_RecE_PDDEXK-like_dom"/>
</dbReference>
<dbReference type="RefSeq" id="WP_179577969.1">
    <property type="nucleotide sequence ID" value="NZ_JACCFM010000001.1"/>
</dbReference>
<dbReference type="Proteomes" id="UP000537260">
    <property type="component" value="Unassembled WGS sequence"/>
</dbReference>
<accession>A0A7Z0J579</accession>